<keyword evidence="1" id="KW-0812">Transmembrane</keyword>
<gene>
    <name evidence="3" type="ORF">ACHIPV_17920</name>
    <name evidence="2" type="ORF">ACHIRB_08450</name>
</gene>
<keyword evidence="1" id="KW-0472">Membrane</keyword>
<dbReference type="InterPro" id="IPR038750">
    <property type="entry name" value="YczE/YyaS-like"/>
</dbReference>
<dbReference type="Proteomes" id="UP001609219">
    <property type="component" value="Unassembled WGS sequence"/>
</dbReference>
<feature type="transmembrane region" description="Helical" evidence="1">
    <location>
        <begin position="64"/>
        <end position="88"/>
    </location>
</feature>
<feature type="transmembrane region" description="Helical" evidence="1">
    <location>
        <begin position="12"/>
        <end position="30"/>
    </location>
</feature>
<evidence type="ECO:0000313" key="3">
    <source>
        <dbReference type="EMBL" id="MFH5243739.1"/>
    </source>
</evidence>
<comment type="caution">
    <text evidence="3">The sequence shown here is derived from an EMBL/GenBank/DDBJ whole genome shotgun (WGS) entry which is preliminary data.</text>
</comment>
<feature type="transmembrane region" description="Helical" evidence="1">
    <location>
        <begin position="134"/>
        <end position="156"/>
    </location>
</feature>
<proteinExistence type="predicted"/>
<evidence type="ECO:0000313" key="2">
    <source>
        <dbReference type="EMBL" id="MFH5228605.1"/>
    </source>
</evidence>
<protein>
    <submittedName>
        <fullName evidence="3">YitT family protein</fullName>
    </submittedName>
</protein>
<evidence type="ECO:0000313" key="5">
    <source>
        <dbReference type="Proteomes" id="UP001609219"/>
    </source>
</evidence>
<keyword evidence="1" id="KW-1133">Transmembrane helix</keyword>
<sequence>MGRTGTSLHVPSSYGWATNLIALLVLVAWIPMRELPGLGTVLNVAIVGFAADAAGFVLPVPETLLLQACYLGGGLVAIAFFDALYLGAQFGSGPRDGIMTGLTRITKQPIAVVRTGIEVVVAVVGWMLGGTVGIGTVVVALLMGPLVGFCLPRVAVQLPRATTP</sequence>
<organism evidence="3 4">
    <name type="scientific">Antrihabitans spumae</name>
    <dbReference type="NCBI Taxonomy" id="3373370"/>
    <lineage>
        <taxon>Bacteria</taxon>
        <taxon>Bacillati</taxon>
        <taxon>Actinomycetota</taxon>
        <taxon>Actinomycetes</taxon>
        <taxon>Mycobacteriales</taxon>
        <taxon>Nocardiaceae</taxon>
        <taxon>Antrihabitans</taxon>
    </lineage>
</organism>
<dbReference type="PANTHER" id="PTHR40078:SF1">
    <property type="entry name" value="INTEGRAL MEMBRANE PROTEIN"/>
    <property type="match status" value="1"/>
</dbReference>
<dbReference type="EMBL" id="JBIMSP010000030">
    <property type="protein sequence ID" value="MFH5243739.1"/>
    <property type="molecule type" value="Genomic_DNA"/>
</dbReference>
<dbReference type="EMBL" id="JBIMSN010000032">
    <property type="protein sequence ID" value="MFH5228605.1"/>
    <property type="molecule type" value="Genomic_DNA"/>
</dbReference>
<accession>A0ABW7KML8</accession>
<reference evidence="4 5" key="1">
    <citation type="submission" date="2024-10" db="EMBL/GenBank/DDBJ databases">
        <authorList>
            <person name="Riesco R."/>
        </authorList>
    </citation>
    <scope>NUCLEOTIDE SEQUENCE [LARGE SCALE GENOMIC DNA]</scope>
    <source>
        <strain evidence="3 4">NCIMB 15448</strain>
        <strain evidence="2 5">NCIMB 15450</strain>
    </source>
</reference>
<dbReference type="RefSeq" id="WP_395125253.1">
    <property type="nucleotide sequence ID" value="NZ_JBIMSN010000032.1"/>
</dbReference>
<feature type="transmembrane region" description="Helical" evidence="1">
    <location>
        <begin position="37"/>
        <end position="58"/>
    </location>
</feature>
<name>A0ABW7KML8_9NOCA</name>
<evidence type="ECO:0000313" key="4">
    <source>
        <dbReference type="Proteomes" id="UP001609176"/>
    </source>
</evidence>
<dbReference type="Pfam" id="PF19700">
    <property type="entry name" value="DUF6198"/>
    <property type="match status" value="1"/>
</dbReference>
<dbReference type="PANTHER" id="PTHR40078">
    <property type="entry name" value="INTEGRAL MEMBRANE PROTEIN-RELATED"/>
    <property type="match status" value="1"/>
</dbReference>
<evidence type="ECO:0000256" key="1">
    <source>
        <dbReference type="SAM" id="Phobius"/>
    </source>
</evidence>
<keyword evidence="5" id="KW-1185">Reference proteome</keyword>
<dbReference type="Proteomes" id="UP001609176">
    <property type="component" value="Unassembled WGS sequence"/>
</dbReference>